<feature type="non-terminal residue" evidence="2">
    <location>
        <position position="1"/>
    </location>
</feature>
<dbReference type="EMBL" id="OW152823">
    <property type="protein sequence ID" value="CAH2039647.1"/>
    <property type="molecule type" value="Genomic_DNA"/>
</dbReference>
<feature type="domain" description="Reverse transcriptase" evidence="1">
    <location>
        <begin position="1"/>
        <end position="234"/>
    </location>
</feature>
<dbReference type="SUPFAM" id="SSF56672">
    <property type="entry name" value="DNA/RNA polymerases"/>
    <property type="match status" value="1"/>
</dbReference>
<evidence type="ECO:0000313" key="2">
    <source>
        <dbReference type="EMBL" id="CAH2039647.1"/>
    </source>
</evidence>
<organism evidence="2 3">
    <name type="scientific">Iphiclides podalirius</name>
    <name type="common">scarce swallowtail</name>
    <dbReference type="NCBI Taxonomy" id="110791"/>
    <lineage>
        <taxon>Eukaryota</taxon>
        <taxon>Metazoa</taxon>
        <taxon>Ecdysozoa</taxon>
        <taxon>Arthropoda</taxon>
        <taxon>Hexapoda</taxon>
        <taxon>Insecta</taxon>
        <taxon>Pterygota</taxon>
        <taxon>Neoptera</taxon>
        <taxon>Endopterygota</taxon>
        <taxon>Lepidoptera</taxon>
        <taxon>Glossata</taxon>
        <taxon>Ditrysia</taxon>
        <taxon>Papilionoidea</taxon>
        <taxon>Papilionidae</taxon>
        <taxon>Papilioninae</taxon>
        <taxon>Iphiclides</taxon>
    </lineage>
</organism>
<evidence type="ECO:0000313" key="3">
    <source>
        <dbReference type="Proteomes" id="UP000837857"/>
    </source>
</evidence>
<dbReference type="InterPro" id="IPR043502">
    <property type="entry name" value="DNA/RNA_pol_sf"/>
</dbReference>
<dbReference type="Proteomes" id="UP000837857">
    <property type="component" value="Chromosome 11"/>
</dbReference>
<dbReference type="InterPro" id="IPR000477">
    <property type="entry name" value="RT_dom"/>
</dbReference>
<dbReference type="PROSITE" id="PS50878">
    <property type="entry name" value="RT_POL"/>
    <property type="match status" value="1"/>
</dbReference>
<name>A0ABN8HUV2_9NEOP</name>
<dbReference type="Pfam" id="PF00078">
    <property type="entry name" value="RVT_1"/>
    <property type="match status" value="1"/>
</dbReference>
<keyword evidence="3" id="KW-1185">Reference proteome</keyword>
<reference evidence="2" key="1">
    <citation type="submission" date="2022-03" db="EMBL/GenBank/DDBJ databases">
        <authorList>
            <person name="Martin H S."/>
        </authorList>
    </citation>
    <scope>NUCLEOTIDE SEQUENCE</scope>
</reference>
<dbReference type="PANTHER" id="PTHR19446">
    <property type="entry name" value="REVERSE TRANSCRIPTASES"/>
    <property type="match status" value="1"/>
</dbReference>
<accession>A0ABN8HUV2</accession>
<sequence length="234" mass="26877">MKYSDTDILAVWHTYYDQLLNTTTRGVNLPHEPKNKGLIPSLRPQEVETALKKMANKKSPGPDGIPVEAWKCLGERGVYILTHLFQKAIESSSIPDVWRLRAIVPLYKEKCNRTISQEFRAKNKPLYLAFLDMEKAFDRVPRQTIWWSLRKKNIPERYVVIIADMYGDVTSVVRTMVGHTKPIAVTKGVHQGSILSPYLFFLKMDTLTEKAQTLTPWTFICADNVQSVRRPEVS</sequence>
<evidence type="ECO:0000259" key="1">
    <source>
        <dbReference type="PROSITE" id="PS50878"/>
    </source>
</evidence>
<proteinExistence type="predicted"/>
<protein>
    <recommendedName>
        <fullName evidence="1">Reverse transcriptase domain-containing protein</fullName>
    </recommendedName>
</protein>
<gene>
    <name evidence="2" type="ORF">IPOD504_LOCUS1853</name>
</gene>